<dbReference type="Gramene" id="mRNA:HanXRQr2_Chr02g0066151">
    <property type="protein sequence ID" value="CDS:HanXRQr2_Chr02g0066151.1"/>
    <property type="gene ID" value="HanXRQr2_Chr02g0066151"/>
</dbReference>
<gene>
    <name evidence="3" type="ORF">HanXRQr2_Chr02g0066151</name>
    <name evidence="2" type="ORF">HanXRQr2_Chr17g0809561</name>
</gene>
<organism evidence="2 4">
    <name type="scientific">Helianthus annuus</name>
    <name type="common">Common sunflower</name>
    <dbReference type="NCBI Taxonomy" id="4232"/>
    <lineage>
        <taxon>Eukaryota</taxon>
        <taxon>Viridiplantae</taxon>
        <taxon>Streptophyta</taxon>
        <taxon>Embryophyta</taxon>
        <taxon>Tracheophyta</taxon>
        <taxon>Spermatophyta</taxon>
        <taxon>Magnoliopsida</taxon>
        <taxon>eudicotyledons</taxon>
        <taxon>Gunneridae</taxon>
        <taxon>Pentapetalae</taxon>
        <taxon>asterids</taxon>
        <taxon>campanulids</taxon>
        <taxon>Asterales</taxon>
        <taxon>Asteraceae</taxon>
        <taxon>Asteroideae</taxon>
        <taxon>Heliantheae alliance</taxon>
        <taxon>Heliantheae</taxon>
        <taxon>Helianthus</taxon>
    </lineage>
</organism>
<evidence type="ECO:0000313" key="2">
    <source>
        <dbReference type="EMBL" id="KAF5756008.1"/>
    </source>
</evidence>
<keyword evidence="1" id="KW-0732">Signal</keyword>
<dbReference type="EMBL" id="MNCJ02000317">
    <property type="protein sequence ID" value="KAF5818513.1"/>
    <property type="molecule type" value="Genomic_DNA"/>
</dbReference>
<protein>
    <submittedName>
        <fullName evidence="2">Uncharacterized protein</fullName>
    </submittedName>
</protein>
<evidence type="ECO:0000256" key="1">
    <source>
        <dbReference type="SAM" id="SignalP"/>
    </source>
</evidence>
<proteinExistence type="predicted"/>
<dbReference type="EMBL" id="MNCJ02000332">
    <property type="protein sequence ID" value="KAF5756008.1"/>
    <property type="molecule type" value="Genomic_DNA"/>
</dbReference>
<sequence length="73" mass="8358">MATPCFNMKLKSNTSEITSLLLLLVVVDGTRKEITMLVNHGNPKEHSTLHALTFNNIRTIPFHYFMYKFTEGT</sequence>
<reference evidence="2" key="2">
    <citation type="submission" date="2020-06" db="EMBL/GenBank/DDBJ databases">
        <title>Helianthus annuus Genome sequencing and assembly Release 2.</title>
        <authorList>
            <person name="Gouzy J."/>
            <person name="Langlade N."/>
            <person name="Munos S."/>
        </authorList>
    </citation>
    <scope>NUCLEOTIDE SEQUENCE</scope>
    <source>
        <tissue evidence="2">Leaves</tissue>
    </source>
</reference>
<keyword evidence="4" id="KW-1185">Reference proteome</keyword>
<dbReference type="Proteomes" id="UP000215914">
    <property type="component" value="Unassembled WGS sequence"/>
</dbReference>
<evidence type="ECO:0000313" key="3">
    <source>
        <dbReference type="EMBL" id="KAF5818513.1"/>
    </source>
</evidence>
<feature type="chain" id="PRO_5039844292" evidence="1">
    <location>
        <begin position="30"/>
        <end position="73"/>
    </location>
</feature>
<reference evidence="2" key="1">
    <citation type="journal article" date="2017" name="Nature">
        <title>The sunflower genome provides insights into oil metabolism, flowering and Asterid evolution.</title>
        <authorList>
            <person name="Badouin H."/>
            <person name="Gouzy J."/>
            <person name="Grassa C.J."/>
            <person name="Murat F."/>
            <person name="Staton S.E."/>
            <person name="Cottret L."/>
            <person name="Lelandais-Briere C."/>
            <person name="Owens G.L."/>
            <person name="Carrere S."/>
            <person name="Mayjonade B."/>
            <person name="Legrand L."/>
            <person name="Gill N."/>
            <person name="Kane N.C."/>
            <person name="Bowers J.E."/>
            <person name="Hubner S."/>
            <person name="Bellec A."/>
            <person name="Berard A."/>
            <person name="Berges H."/>
            <person name="Blanchet N."/>
            <person name="Boniface M.C."/>
            <person name="Brunel D."/>
            <person name="Catrice O."/>
            <person name="Chaidir N."/>
            <person name="Claudel C."/>
            <person name="Donnadieu C."/>
            <person name="Faraut T."/>
            <person name="Fievet G."/>
            <person name="Helmstetter N."/>
            <person name="King M."/>
            <person name="Knapp S.J."/>
            <person name="Lai Z."/>
            <person name="Le Paslier M.C."/>
            <person name="Lippi Y."/>
            <person name="Lorenzon L."/>
            <person name="Mandel J.R."/>
            <person name="Marage G."/>
            <person name="Marchand G."/>
            <person name="Marquand E."/>
            <person name="Bret-Mestries E."/>
            <person name="Morien E."/>
            <person name="Nambeesan S."/>
            <person name="Nguyen T."/>
            <person name="Pegot-Espagnet P."/>
            <person name="Pouilly N."/>
            <person name="Raftis F."/>
            <person name="Sallet E."/>
            <person name="Schiex T."/>
            <person name="Thomas J."/>
            <person name="Vandecasteele C."/>
            <person name="Vares D."/>
            <person name="Vear F."/>
            <person name="Vautrin S."/>
            <person name="Crespi M."/>
            <person name="Mangin B."/>
            <person name="Burke J.M."/>
            <person name="Salse J."/>
            <person name="Munos S."/>
            <person name="Vincourt P."/>
            <person name="Rieseberg L.H."/>
            <person name="Langlade N.B."/>
        </authorList>
    </citation>
    <scope>NUCLEOTIDE SEQUENCE</scope>
    <source>
        <tissue evidence="2">Leaves</tissue>
    </source>
</reference>
<accession>A0A9K3DKT3</accession>
<dbReference type="AlphaFoldDB" id="A0A9K3DKT3"/>
<dbReference type="Gramene" id="mRNA:HanXRQr2_Chr17g0809561">
    <property type="protein sequence ID" value="CDS:HanXRQr2_Chr17g0809561.1"/>
    <property type="gene ID" value="HanXRQr2_Chr17g0809561"/>
</dbReference>
<comment type="caution">
    <text evidence="2">The sequence shown here is derived from an EMBL/GenBank/DDBJ whole genome shotgun (WGS) entry which is preliminary data.</text>
</comment>
<evidence type="ECO:0000313" key="4">
    <source>
        <dbReference type="Proteomes" id="UP000215914"/>
    </source>
</evidence>
<name>A0A9K3DKT3_HELAN</name>
<feature type="signal peptide" evidence="1">
    <location>
        <begin position="1"/>
        <end position="29"/>
    </location>
</feature>